<evidence type="ECO:0000313" key="2">
    <source>
        <dbReference type="Proteomes" id="UP000009342"/>
    </source>
</evidence>
<reference evidence="2" key="1">
    <citation type="journal article" date="2012" name="PLoS ONE">
        <title>Comparative analysis of genome sequences covering the seven cronobacter species.</title>
        <authorList>
            <person name="Joseph S."/>
            <person name="Desai P."/>
            <person name="Ji Y."/>
            <person name="Cummings C.A."/>
            <person name="Shih R."/>
            <person name="Degoricija L."/>
            <person name="Rico A."/>
            <person name="Brzoska P."/>
            <person name="Hamby S.E."/>
            <person name="Masood N."/>
            <person name="Hariri S."/>
            <person name="Sonbol H."/>
            <person name="Chuzhanova N."/>
            <person name="McClelland M."/>
            <person name="Furtado M.R."/>
            <person name="Forsythe S.J."/>
        </authorList>
    </citation>
    <scope>NUCLEOTIDE SEQUENCE [LARGE SCALE GENOMIC DNA]</scope>
    <source>
        <strain evidence="2">1210</strain>
    </source>
</reference>
<dbReference type="Proteomes" id="UP000009342">
    <property type="component" value="Unassembled WGS sequence"/>
</dbReference>
<dbReference type="EMBL" id="CAKZ01000019">
    <property type="protein sequence ID" value="CCJ79786.1"/>
    <property type="molecule type" value="Genomic_DNA"/>
</dbReference>
<comment type="caution">
    <text evidence="1">The sequence shown here is derived from an EMBL/GenBank/DDBJ whole genome shotgun (WGS) entry which is preliminary data.</text>
</comment>
<accession>A0ABP1W4L7</accession>
<organism evidence="1 2">
    <name type="scientific">Cronobacter dublinensis 1210</name>
    <dbReference type="NCBI Taxonomy" id="1208656"/>
    <lineage>
        <taxon>Bacteria</taxon>
        <taxon>Pseudomonadati</taxon>
        <taxon>Pseudomonadota</taxon>
        <taxon>Gammaproteobacteria</taxon>
        <taxon>Enterobacterales</taxon>
        <taxon>Enterobacteriaceae</taxon>
        <taxon>Cronobacter</taxon>
    </lineage>
</organism>
<protein>
    <submittedName>
        <fullName evidence="1">Uncharacterized protein</fullName>
    </submittedName>
</protein>
<gene>
    <name evidence="1" type="ORF">BN134_492</name>
</gene>
<sequence length="48" mass="5462">MRYIFHTLAIFYLTTGVAARTAENFGRSQKNVTIPAVKGLRLQLMEFS</sequence>
<evidence type="ECO:0000313" key="1">
    <source>
        <dbReference type="EMBL" id="CCJ79786.1"/>
    </source>
</evidence>
<proteinExistence type="predicted"/>
<name>A0ABP1W4L7_9ENTR</name>
<keyword evidence="2" id="KW-1185">Reference proteome</keyword>